<dbReference type="Proteomes" id="UP000823775">
    <property type="component" value="Unassembled WGS sequence"/>
</dbReference>
<evidence type="ECO:0000313" key="2">
    <source>
        <dbReference type="EMBL" id="MCD7468688.1"/>
    </source>
</evidence>
<accession>A0ABS8TC33</accession>
<organism evidence="2 3">
    <name type="scientific">Datura stramonium</name>
    <name type="common">Jimsonweed</name>
    <name type="synonym">Common thornapple</name>
    <dbReference type="NCBI Taxonomy" id="4076"/>
    <lineage>
        <taxon>Eukaryota</taxon>
        <taxon>Viridiplantae</taxon>
        <taxon>Streptophyta</taxon>
        <taxon>Embryophyta</taxon>
        <taxon>Tracheophyta</taxon>
        <taxon>Spermatophyta</taxon>
        <taxon>Magnoliopsida</taxon>
        <taxon>eudicotyledons</taxon>
        <taxon>Gunneridae</taxon>
        <taxon>Pentapetalae</taxon>
        <taxon>asterids</taxon>
        <taxon>lamiids</taxon>
        <taxon>Solanales</taxon>
        <taxon>Solanaceae</taxon>
        <taxon>Solanoideae</taxon>
        <taxon>Datureae</taxon>
        <taxon>Datura</taxon>
    </lineage>
</organism>
<evidence type="ECO:0000256" key="1">
    <source>
        <dbReference type="SAM" id="MobiDB-lite"/>
    </source>
</evidence>
<feature type="region of interest" description="Disordered" evidence="1">
    <location>
        <begin position="1"/>
        <end position="20"/>
    </location>
</feature>
<comment type="caution">
    <text evidence="2">The sequence shown here is derived from an EMBL/GenBank/DDBJ whole genome shotgun (WGS) entry which is preliminary data.</text>
</comment>
<evidence type="ECO:0000313" key="3">
    <source>
        <dbReference type="Proteomes" id="UP000823775"/>
    </source>
</evidence>
<name>A0ABS8TC33_DATST</name>
<gene>
    <name evidence="2" type="ORF">HAX54_007086</name>
</gene>
<dbReference type="EMBL" id="JACEIK010001363">
    <property type="protein sequence ID" value="MCD7468688.1"/>
    <property type="molecule type" value="Genomic_DNA"/>
</dbReference>
<proteinExistence type="predicted"/>
<reference evidence="2 3" key="1">
    <citation type="journal article" date="2021" name="BMC Genomics">
        <title>Datura genome reveals duplications of psychoactive alkaloid biosynthetic genes and high mutation rate following tissue culture.</title>
        <authorList>
            <person name="Rajewski A."/>
            <person name="Carter-House D."/>
            <person name="Stajich J."/>
            <person name="Litt A."/>
        </authorList>
    </citation>
    <scope>NUCLEOTIDE SEQUENCE [LARGE SCALE GENOMIC DNA]</scope>
    <source>
        <strain evidence="2">AR-01</strain>
    </source>
</reference>
<feature type="compositionally biased region" description="Polar residues" evidence="1">
    <location>
        <begin position="1"/>
        <end position="18"/>
    </location>
</feature>
<keyword evidence="3" id="KW-1185">Reference proteome</keyword>
<sequence>MANTNQQLSANQDNNDLIPNNEHIFLRPHDQFLIKEQTPNRSGHESVSREEFNMCDAKEQISNDMNKFDDEGCRNDTDSGDMSLEEQIRKLTTQHNEILKLLAQQYRNITLLQ</sequence>
<protein>
    <submittedName>
        <fullName evidence="2">Uncharacterized protein</fullName>
    </submittedName>
</protein>